<organism evidence="1 2">
    <name type="scientific">Mesorhizobium kowhaii</name>
    <dbReference type="NCBI Taxonomy" id="1300272"/>
    <lineage>
        <taxon>Bacteria</taxon>
        <taxon>Pseudomonadati</taxon>
        <taxon>Pseudomonadota</taxon>
        <taxon>Alphaproteobacteria</taxon>
        <taxon>Hyphomicrobiales</taxon>
        <taxon>Phyllobacteriaceae</taxon>
        <taxon>Mesorhizobium</taxon>
    </lineage>
</organism>
<evidence type="ECO:0000313" key="2">
    <source>
        <dbReference type="Proteomes" id="UP000248616"/>
    </source>
</evidence>
<dbReference type="RefSeq" id="WP_111549325.1">
    <property type="nucleotide sequence ID" value="NZ_MZXV01000085.1"/>
</dbReference>
<dbReference type="Proteomes" id="UP000248616">
    <property type="component" value="Unassembled WGS sequence"/>
</dbReference>
<accession>A0A2W7BTP6</accession>
<keyword evidence="2" id="KW-1185">Reference proteome</keyword>
<name>A0A2W7BTP6_9HYPH</name>
<sequence length="76" mass="8409">MLRIPQSQFLSPEDLATCQRVFDRICADARLDRKSVDGELLASTVLAIFQSGTAIDDAELLAAVRARRKDFTKLLG</sequence>
<comment type="caution">
    <text evidence="1">The sequence shown here is derived from an EMBL/GenBank/DDBJ whole genome shotgun (WGS) entry which is preliminary data.</text>
</comment>
<evidence type="ECO:0000313" key="1">
    <source>
        <dbReference type="EMBL" id="PZV33371.1"/>
    </source>
</evidence>
<gene>
    <name evidence="1" type="ORF">B5V02_39315</name>
</gene>
<proteinExistence type="predicted"/>
<dbReference type="EMBL" id="MZXV01000085">
    <property type="protein sequence ID" value="PZV33371.1"/>
    <property type="molecule type" value="Genomic_DNA"/>
</dbReference>
<dbReference type="OrthoDB" id="8283452at2"/>
<dbReference type="AlphaFoldDB" id="A0A2W7BTP6"/>
<protein>
    <submittedName>
        <fullName evidence="1">Uncharacterized protein</fullName>
    </submittedName>
</protein>
<reference evidence="2" key="1">
    <citation type="submission" date="2017-03" db="EMBL/GenBank/DDBJ databases">
        <authorList>
            <person name="Safronova V.I."/>
            <person name="Sazanova A.L."/>
            <person name="Chirak E.R."/>
        </authorList>
    </citation>
    <scope>NUCLEOTIDE SEQUENCE [LARGE SCALE GENOMIC DNA]</scope>
    <source>
        <strain evidence="2">Ach-343</strain>
    </source>
</reference>